<keyword evidence="4" id="KW-1185">Reference proteome</keyword>
<proteinExistence type="predicted"/>
<comment type="caution">
    <text evidence="3">The sequence shown here is derived from an EMBL/GenBank/DDBJ whole genome shotgun (WGS) entry which is preliminary data.</text>
</comment>
<dbReference type="EMBL" id="JAQNDM010000002">
    <property type="protein sequence ID" value="MDC0710986.1"/>
    <property type="molecule type" value="Genomic_DNA"/>
</dbReference>
<feature type="chain" id="PRO_5046862266" description="Porin" evidence="2">
    <location>
        <begin position="24"/>
        <end position="444"/>
    </location>
</feature>
<sequence>MTSVRLAALLVSGGLCVATPALAQSPVSSEAAAPVATPPPPPAPADAPPPPPAPVPAAAPDDENIFRFYGTFNPRIIAATGAVESYSQPNASAITAAGNPVFSTSFNEARYSFQVAQSRLGFWLNEKGLVRAQLEIDFVDFAKATPTVASMPRVRIARVDYAFDPSHTLSLGQDWDLHAPLNPHGINLVGALFVGGNSAFMRQQLKYLYSTPSLELGAALGFPSPNNTAKDASFELGFVPTLAVRGAYKSGKSRVGVSAIASRLPFNLGTPDEKFRTAYATALYSELAPSPDTNVRVEVNYGQNSASLGLLTLALGRSTEDLKEFGGFISARQALAAKHAVYGMAGYQKVLDPEKVVPSYAYGTPPANGEAPAFSSATLSGTGPGMLHNGSVRVGYEFRPSRKLAFVLEGFLFRSHFRLQAVDVPRAEPVHTTLGLETGALLTF</sequence>
<dbReference type="RefSeq" id="WP_272140920.1">
    <property type="nucleotide sequence ID" value="NZ_JAQNDM010000002.1"/>
</dbReference>
<feature type="signal peptide" evidence="2">
    <location>
        <begin position="1"/>
        <end position="23"/>
    </location>
</feature>
<accession>A0ABT5DF70</accession>
<name>A0ABT5DF70_9BACT</name>
<reference evidence="3 4" key="1">
    <citation type="submission" date="2022-11" db="EMBL/GenBank/DDBJ databases">
        <title>Minimal conservation of predation-associated metabolite biosynthetic gene clusters underscores biosynthetic potential of Myxococcota including descriptions for ten novel species: Archangium lansinium sp. nov., Myxococcus landrumus sp. nov., Nannocystis bai.</title>
        <authorList>
            <person name="Ahearne A."/>
            <person name="Stevens C."/>
            <person name="Dowd S."/>
        </authorList>
    </citation>
    <scope>NUCLEOTIDE SEQUENCE [LARGE SCALE GENOMIC DNA]</scope>
    <source>
        <strain evidence="3 4">NCWAL01</strain>
    </source>
</reference>
<feature type="region of interest" description="Disordered" evidence="1">
    <location>
        <begin position="31"/>
        <end position="58"/>
    </location>
</feature>
<evidence type="ECO:0000313" key="3">
    <source>
        <dbReference type="EMBL" id="MDC0710986.1"/>
    </source>
</evidence>
<gene>
    <name evidence="3" type="ORF">POL68_21115</name>
</gene>
<evidence type="ECO:0000313" key="4">
    <source>
        <dbReference type="Proteomes" id="UP001221838"/>
    </source>
</evidence>
<organism evidence="3 4">
    <name type="scientific">Stigmatella ashevillensis</name>
    <dbReference type="NCBI Taxonomy" id="2995309"/>
    <lineage>
        <taxon>Bacteria</taxon>
        <taxon>Pseudomonadati</taxon>
        <taxon>Myxococcota</taxon>
        <taxon>Myxococcia</taxon>
        <taxon>Myxococcales</taxon>
        <taxon>Cystobacterineae</taxon>
        <taxon>Archangiaceae</taxon>
        <taxon>Stigmatella</taxon>
    </lineage>
</organism>
<dbReference type="SUPFAM" id="SSF56935">
    <property type="entry name" value="Porins"/>
    <property type="match status" value="1"/>
</dbReference>
<feature type="compositionally biased region" description="Pro residues" evidence="1">
    <location>
        <begin position="36"/>
        <end position="57"/>
    </location>
</feature>
<evidence type="ECO:0000256" key="2">
    <source>
        <dbReference type="SAM" id="SignalP"/>
    </source>
</evidence>
<evidence type="ECO:0000256" key="1">
    <source>
        <dbReference type="SAM" id="MobiDB-lite"/>
    </source>
</evidence>
<protein>
    <recommendedName>
        <fullName evidence="5">Porin</fullName>
    </recommendedName>
</protein>
<evidence type="ECO:0008006" key="5">
    <source>
        <dbReference type="Google" id="ProtNLM"/>
    </source>
</evidence>
<keyword evidence="2" id="KW-0732">Signal</keyword>
<dbReference type="Proteomes" id="UP001221838">
    <property type="component" value="Unassembled WGS sequence"/>
</dbReference>